<dbReference type="Pfam" id="PF07727">
    <property type="entry name" value="RVT_2"/>
    <property type="match status" value="1"/>
</dbReference>
<dbReference type="InterPro" id="IPR013103">
    <property type="entry name" value="RVT_2"/>
</dbReference>
<protein>
    <submittedName>
        <fullName evidence="2">Retrovirus-related Pol polyprotein from transposon TNT 1-94</fullName>
    </submittedName>
</protein>
<dbReference type="EMBL" id="JACGWJ010000010">
    <property type="protein sequence ID" value="KAL0393369.1"/>
    <property type="molecule type" value="Genomic_DNA"/>
</dbReference>
<accession>A0AAW2SLJ7</accession>
<evidence type="ECO:0000259" key="1">
    <source>
        <dbReference type="Pfam" id="PF07727"/>
    </source>
</evidence>
<feature type="domain" description="Reverse transcriptase Ty1/copia-type" evidence="1">
    <location>
        <begin position="14"/>
        <end position="59"/>
    </location>
</feature>
<dbReference type="AlphaFoldDB" id="A0AAW2SLJ7"/>
<reference evidence="2" key="2">
    <citation type="journal article" date="2024" name="Plant">
        <title>Genomic evolution and insights into agronomic trait innovations of Sesamum species.</title>
        <authorList>
            <person name="Miao H."/>
            <person name="Wang L."/>
            <person name="Qu L."/>
            <person name="Liu H."/>
            <person name="Sun Y."/>
            <person name="Le M."/>
            <person name="Wang Q."/>
            <person name="Wei S."/>
            <person name="Zheng Y."/>
            <person name="Lin W."/>
            <person name="Duan Y."/>
            <person name="Cao H."/>
            <person name="Xiong S."/>
            <person name="Wang X."/>
            <person name="Wei L."/>
            <person name="Li C."/>
            <person name="Ma Q."/>
            <person name="Ju M."/>
            <person name="Zhao R."/>
            <person name="Li G."/>
            <person name="Mu C."/>
            <person name="Tian Q."/>
            <person name="Mei H."/>
            <person name="Zhang T."/>
            <person name="Gao T."/>
            <person name="Zhang H."/>
        </authorList>
    </citation>
    <scope>NUCLEOTIDE SEQUENCE</scope>
    <source>
        <strain evidence="2">G02</strain>
    </source>
</reference>
<name>A0AAW2SLJ7_SESRA</name>
<reference evidence="2" key="1">
    <citation type="submission" date="2020-06" db="EMBL/GenBank/DDBJ databases">
        <authorList>
            <person name="Li T."/>
            <person name="Hu X."/>
            <person name="Zhang T."/>
            <person name="Song X."/>
            <person name="Zhang H."/>
            <person name="Dai N."/>
            <person name="Sheng W."/>
            <person name="Hou X."/>
            <person name="Wei L."/>
        </authorList>
    </citation>
    <scope>NUCLEOTIDE SEQUENCE</scope>
    <source>
        <strain evidence="2">G02</strain>
        <tissue evidence="2">Leaf</tissue>
    </source>
</reference>
<gene>
    <name evidence="2" type="ORF">Sradi_2559700</name>
</gene>
<comment type="caution">
    <text evidence="2">The sequence shown here is derived from an EMBL/GenBank/DDBJ whole genome shotgun (WGS) entry which is preliminary data.</text>
</comment>
<proteinExistence type="predicted"/>
<organism evidence="2">
    <name type="scientific">Sesamum radiatum</name>
    <name type="common">Black benniseed</name>
    <dbReference type="NCBI Taxonomy" id="300843"/>
    <lineage>
        <taxon>Eukaryota</taxon>
        <taxon>Viridiplantae</taxon>
        <taxon>Streptophyta</taxon>
        <taxon>Embryophyta</taxon>
        <taxon>Tracheophyta</taxon>
        <taxon>Spermatophyta</taxon>
        <taxon>Magnoliopsida</taxon>
        <taxon>eudicotyledons</taxon>
        <taxon>Gunneridae</taxon>
        <taxon>Pentapetalae</taxon>
        <taxon>asterids</taxon>
        <taxon>lamiids</taxon>
        <taxon>Lamiales</taxon>
        <taxon>Pedaliaceae</taxon>
        <taxon>Sesamum</taxon>
    </lineage>
</organism>
<sequence>MGAMVEEMESLQKNHTWELVQLPEEKKISGCKWVYRKKPTVLEKEGKKFKDRLVATGYS</sequence>
<evidence type="ECO:0000313" key="2">
    <source>
        <dbReference type="EMBL" id="KAL0393369.1"/>
    </source>
</evidence>